<evidence type="ECO:0000313" key="3">
    <source>
        <dbReference type="Proteomes" id="UP001465976"/>
    </source>
</evidence>
<proteinExistence type="predicted"/>
<evidence type="ECO:0000256" key="1">
    <source>
        <dbReference type="SAM" id="MobiDB-lite"/>
    </source>
</evidence>
<dbReference type="EMBL" id="JBAHYK010000153">
    <property type="protein sequence ID" value="KAL0577477.1"/>
    <property type="molecule type" value="Genomic_DNA"/>
</dbReference>
<name>A0ABR3FQ08_9AGAR</name>
<keyword evidence="3" id="KW-1185">Reference proteome</keyword>
<gene>
    <name evidence="2" type="ORF">V5O48_004501</name>
</gene>
<reference evidence="2 3" key="1">
    <citation type="submission" date="2024-02" db="EMBL/GenBank/DDBJ databases">
        <title>A draft genome for the cacao thread blight pathogen Marasmius crinis-equi.</title>
        <authorList>
            <person name="Cohen S.P."/>
            <person name="Baruah I.K."/>
            <person name="Amoako-Attah I."/>
            <person name="Bukari Y."/>
            <person name="Meinhardt L.W."/>
            <person name="Bailey B.A."/>
        </authorList>
    </citation>
    <scope>NUCLEOTIDE SEQUENCE [LARGE SCALE GENOMIC DNA]</scope>
    <source>
        <strain evidence="2 3">GH-76</strain>
    </source>
</reference>
<dbReference type="Proteomes" id="UP001465976">
    <property type="component" value="Unassembled WGS sequence"/>
</dbReference>
<feature type="region of interest" description="Disordered" evidence="1">
    <location>
        <begin position="125"/>
        <end position="150"/>
    </location>
</feature>
<feature type="compositionally biased region" description="Basic and acidic residues" evidence="1">
    <location>
        <begin position="125"/>
        <end position="143"/>
    </location>
</feature>
<comment type="caution">
    <text evidence="2">The sequence shown here is derived from an EMBL/GenBank/DDBJ whole genome shotgun (WGS) entry which is preliminary data.</text>
</comment>
<protein>
    <submittedName>
        <fullName evidence="2">Uncharacterized protein</fullName>
    </submittedName>
</protein>
<organism evidence="2 3">
    <name type="scientific">Marasmius crinis-equi</name>
    <dbReference type="NCBI Taxonomy" id="585013"/>
    <lineage>
        <taxon>Eukaryota</taxon>
        <taxon>Fungi</taxon>
        <taxon>Dikarya</taxon>
        <taxon>Basidiomycota</taxon>
        <taxon>Agaricomycotina</taxon>
        <taxon>Agaricomycetes</taxon>
        <taxon>Agaricomycetidae</taxon>
        <taxon>Agaricales</taxon>
        <taxon>Marasmiineae</taxon>
        <taxon>Marasmiaceae</taxon>
        <taxon>Marasmius</taxon>
    </lineage>
</organism>
<sequence>MDWEKHGIPELQVETWIGSIWVTYVYGAAQESLRLKNYDHDGKQYALERGWPLISRWDPHNPDTGDWAQLSEDELAGSFGFASPSSCSLVEVPDDACTQPSTESDGKKVAKEGVVTRWVKGLLKGDDKSRSSEGENPDSDRWSVIEQEGS</sequence>
<accession>A0ABR3FQ08</accession>
<evidence type="ECO:0000313" key="2">
    <source>
        <dbReference type="EMBL" id="KAL0577477.1"/>
    </source>
</evidence>